<keyword evidence="3" id="KW-1185">Reference proteome</keyword>
<feature type="region of interest" description="Disordered" evidence="1">
    <location>
        <begin position="33"/>
        <end position="55"/>
    </location>
</feature>
<proteinExistence type="predicted"/>
<protein>
    <recommendedName>
        <fullName evidence="4">Glycosyltransferase subfamily 4-like N-terminal domain-containing protein</fullName>
    </recommendedName>
</protein>
<dbReference type="OrthoDB" id="3287135at2"/>
<dbReference type="SUPFAM" id="SSF53756">
    <property type="entry name" value="UDP-Glycosyltransferase/glycogen phosphorylase"/>
    <property type="match status" value="1"/>
</dbReference>
<accession>A0A0U4B0D1</accession>
<dbReference type="EMBL" id="CP011502">
    <property type="protein sequence ID" value="ALX06000.1"/>
    <property type="molecule type" value="Genomic_DNA"/>
</dbReference>
<evidence type="ECO:0000313" key="3">
    <source>
        <dbReference type="Proteomes" id="UP000067689"/>
    </source>
</evidence>
<evidence type="ECO:0008006" key="4">
    <source>
        <dbReference type="Google" id="ProtNLM"/>
    </source>
</evidence>
<dbReference type="PATRIC" id="fig|2041.4.peg.3235"/>
<dbReference type="AlphaFoldDB" id="A0A0U4B0D1"/>
<dbReference type="KEGG" id="aer:AERYTH_15490"/>
<dbReference type="STRING" id="2041.AERYTH_15490"/>
<sequence>MGPRRGRPEIRVASVPAGHVYVRHLSSPDLDLDDPVRRLADPAPGGGPAAAGQPWWPPAMLDPAWVERSHGSFDLMHVHFGFDALAPAQLTALVEALRTHGKPLVLTVHDLRNPHHLDRALHDAQLDVLVPAAAVVATLTEGAAAEVRRRWDRDALVLPHPHVVEPTTMQRLARHRPAPAERGGEFRVGLHVKSLRACMDPATLLPTLLRAVQEVPGGVLQVDGHTDVLDPGGARFDADLAAWLADAPDVVDVRVHDYFTDDELVDYLASLDLSVLPYRFGTHSGWLELCRDVGTPVAAPSCGYYADQGPVHAFTFDEQRFDADSLVAAVRDAWASTPTPAPTVAQRLAQRRQLAEAHATVYTDALTGACSIATVGGR</sequence>
<reference evidence="2 3" key="1">
    <citation type="journal article" date="1991" name="Int. J. Syst. Bacteriol.">
        <title>Description of the erythromycin-producing bacterium Arthrobacter sp. strain NRRL B-3381 as Aeromicrobium erythreum gen. nov., sp. nov.</title>
        <authorList>
            <person name="Miller E.S."/>
            <person name="Woese C.R."/>
            <person name="Brenner S."/>
        </authorList>
    </citation>
    <scope>NUCLEOTIDE SEQUENCE [LARGE SCALE GENOMIC DNA]</scope>
    <source>
        <strain evidence="2 3">AR18</strain>
    </source>
</reference>
<dbReference type="Gene3D" id="3.40.50.2000">
    <property type="entry name" value="Glycogen Phosphorylase B"/>
    <property type="match status" value="1"/>
</dbReference>
<dbReference type="Proteomes" id="UP000067689">
    <property type="component" value="Chromosome"/>
</dbReference>
<name>A0A0U4B0D1_9ACTN</name>
<evidence type="ECO:0000256" key="1">
    <source>
        <dbReference type="SAM" id="MobiDB-lite"/>
    </source>
</evidence>
<organism evidence="2 3">
    <name type="scientific">Aeromicrobium erythreum</name>
    <dbReference type="NCBI Taxonomy" id="2041"/>
    <lineage>
        <taxon>Bacteria</taxon>
        <taxon>Bacillati</taxon>
        <taxon>Actinomycetota</taxon>
        <taxon>Actinomycetes</taxon>
        <taxon>Propionibacteriales</taxon>
        <taxon>Nocardioidaceae</taxon>
        <taxon>Aeromicrobium</taxon>
    </lineage>
</organism>
<evidence type="ECO:0000313" key="2">
    <source>
        <dbReference type="EMBL" id="ALX06000.1"/>
    </source>
</evidence>
<gene>
    <name evidence="2" type="ORF">AERYTH_15490</name>
</gene>